<protein>
    <recommendedName>
        <fullName evidence="2">DUF4179 domain-containing protein</fullName>
    </recommendedName>
</protein>
<keyword evidence="1" id="KW-1133">Transmembrane helix</keyword>
<name>A0A167DQ77_9BACL</name>
<evidence type="ECO:0000256" key="1">
    <source>
        <dbReference type="SAM" id="Phobius"/>
    </source>
</evidence>
<evidence type="ECO:0000313" key="3">
    <source>
        <dbReference type="EMBL" id="OAB74655.1"/>
    </source>
</evidence>
<sequence length="432" mass="48972">MNSIEQQLVDEKQRMDSLKAPEELEMRLRNALNTATPKRTKRITPMWKVVAIAIIFMVIVGNNYNAFAYYGKKLLGFDEIINGTLKELNEAGMGQIVDETTTLANGTMLTINGLMSDVNQLIMYYTLSNPDGVEEDSDIEHFRPSNISGFLTNSFMESGTSIVNEDHTEIKGTMFFEPVSPFAKNLTLHFWQEIENNQMKEDVITFDYHPDEAMQTGIKKTIKDTFKVDRGSIRFHSITATPTMTVVKGSLNVENFDRVNGGELYGIELIANGTPIEILGSSASSSLSGKKFDIRYDTLPEQLDTLELVMKEFVGYKKLEEKLSLASVGDKPFSIDDTRKLWVKDVYTTSQGVEITIVTDEDVMLDGVSIQTENKNTVLNTTRNQIYTKQEDGRQLKERTLLFDTMIEPEYLLVEGMHYMKTYNQIIEIPVD</sequence>
<keyword evidence="1" id="KW-0472">Membrane</keyword>
<feature type="transmembrane region" description="Helical" evidence="1">
    <location>
        <begin position="46"/>
        <end position="64"/>
    </location>
</feature>
<proteinExistence type="predicted"/>
<dbReference type="AlphaFoldDB" id="A0A167DQ77"/>
<comment type="caution">
    <text evidence="3">The sequence shown here is derived from an EMBL/GenBank/DDBJ whole genome shotgun (WGS) entry which is preliminary data.</text>
</comment>
<dbReference type="Pfam" id="PF13786">
    <property type="entry name" value="DUF4179"/>
    <property type="match status" value="1"/>
</dbReference>
<accession>A0A167DQ77</accession>
<feature type="domain" description="DUF4179" evidence="2">
    <location>
        <begin position="44"/>
        <end position="128"/>
    </location>
</feature>
<dbReference type="STRING" id="1763538.LPB68_02480"/>
<reference evidence="3 4" key="1">
    <citation type="submission" date="2016-02" db="EMBL/GenBank/DDBJ databases">
        <title>Paenibacillus sp. LPB0068, isolated from Crassostrea gigas.</title>
        <authorList>
            <person name="Shin S.-K."/>
            <person name="Yi H."/>
        </authorList>
    </citation>
    <scope>NUCLEOTIDE SEQUENCE [LARGE SCALE GENOMIC DNA]</scope>
    <source>
        <strain evidence="3 4">LPB0068</strain>
    </source>
</reference>
<dbReference type="EMBL" id="LSFN01000014">
    <property type="protein sequence ID" value="OAB74655.1"/>
    <property type="molecule type" value="Genomic_DNA"/>
</dbReference>
<dbReference type="RefSeq" id="WP_068658172.1">
    <property type="nucleotide sequence ID" value="NZ_CP017770.1"/>
</dbReference>
<evidence type="ECO:0000313" key="4">
    <source>
        <dbReference type="Proteomes" id="UP000077134"/>
    </source>
</evidence>
<dbReference type="Proteomes" id="UP000077134">
    <property type="component" value="Unassembled WGS sequence"/>
</dbReference>
<dbReference type="KEGG" id="pcx:LPB68_02480"/>
<keyword evidence="4" id="KW-1185">Reference proteome</keyword>
<evidence type="ECO:0000259" key="2">
    <source>
        <dbReference type="Pfam" id="PF13786"/>
    </source>
</evidence>
<organism evidence="3 4">
    <name type="scientific">Paenibacillus crassostreae</name>
    <dbReference type="NCBI Taxonomy" id="1763538"/>
    <lineage>
        <taxon>Bacteria</taxon>
        <taxon>Bacillati</taxon>
        <taxon>Bacillota</taxon>
        <taxon>Bacilli</taxon>
        <taxon>Bacillales</taxon>
        <taxon>Paenibacillaceae</taxon>
        <taxon>Paenibacillus</taxon>
    </lineage>
</organism>
<keyword evidence="1" id="KW-0812">Transmembrane</keyword>
<dbReference type="OrthoDB" id="2961302at2"/>
<dbReference type="InterPro" id="IPR025436">
    <property type="entry name" value="DUF4179"/>
</dbReference>
<gene>
    <name evidence="3" type="ORF">PNBC_11480</name>
</gene>